<sequence>MYAIRQIKHEEAAEQDNIPTEALNSDMELTAKILHILFRKILEEEQVSTDWKKDT</sequence>
<keyword evidence="2" id="KW-1185">Reference proteome</keyword>
<dbReference type="AlphaFoldDB" id="A0A183NS40"/>
<accession>A0A183NS40</accession>
<dbReference type="Proteomes" id="UP000269396">
    <property type="component" value="Unassembled WGS sequence"/>
</dbReference>
<gene>
    <name evidence="1" type="ORF">SMTD_LOCUS4926</name>
</gene>
<evidence type="ECO:0000313" key="2">
    <source>
        <dbReference type="Proteomes" id="UP000269396"/>
    </source>
</evidence>
<name>A0A183NS40_9TREM</name>
<protein>
    <submittedName>
        <fullName evidence="1">Uncharacterized protein</fullName>
    </submittedName>
</protein>
<evidence type="ECO:0000313" key="1">
    <source>
        <dbReference type="EMBL" id="VDP25973.1"/>
    </source>
</evidence>
<organism evidence="1 2">
    <name type="scientific">Schistosoma mattheei</name>
    <dbReference type="NCBI Taxonomy" id="31246"/>
    <lineage>
        <taxon>Eukaryota</taxon>
        <taxon>Metazoa</taxon>
        <taxon>Spiralia</taxon>
        <taxon>Lophotrochozoa</taxon>
        <taxon>Platyhelminthes</taxon>
        <taxon>Trematoda</taxon>
        <taxon>Digenea</taxon>
        <taxon>Strigeidida</taxon>
        <taxon>Schistosomatoidea</taxon>
        <taxon>Schistosomatidae</taxon>
        <taxon>Schistosoma</taxon>
    </lineage>
</organism>
<proteinExistence type="predicted"/>
<reference evidence="1 2" key="1">
    <citation type="submission" date="2018-11" db="EMBL/GenBank/DDBJ databases">
        <authorList>
            <consortium name="Pathogen Informatics"/>
        </authorList>
    </citation>
    <scope>NUCLEOTIDE SEQUENCE [LARGE SCALE GENOMIC DNA]</scope>
    <source>
        <strain>Denwood</strain>
        <strain evidence="2">Zambia</strain>
    </source>
</reference>
<dbReference type="EMBL" id="UZAL01026780">
    <property type="protein sequence ID" value="VDP25973.1"/>
    <property type="molecule type" value="Genomic_DNA"/>
</dbReference>